<evidence type="ECO:0000313" key="2">
    <source>
        <dbReference type="EMBL" id="KAK9695283.1"/>
    </source>
</evidence>
<comment type="caution">
    <text evidence="2">The sequence shown here is derived from an EMBL/GenBank/DDBJ whole genome shotgun (WGS) entry which is preliminary data.</text>
</comment>
<dbReference type="AlphaFoldDB" id="A0AAW1IYD2"/>
<protein>
    <submittedName>
        <fullName evidence="2">Uncharacterized protein</fullName>
    </submittedName>
</protein>
<accession>A0AAW1IYD2</accession>
<feature type="compositionally biased region" description="Polar residues" evidence="1">
    <location>
        <begin position="73"/>
        <end position="85"/>
    </location>
</feature>
<name>A0AAW1IYD2_POPJA</name>
<evidence type="ECO:0000313" key="3">
    <source>
        <dbReference type="Proteomes" id="UP001458880"/>
    </source>
</evidence>
<keyword evidence="3" id="KW-1185">Reference proteome</keyword>
<dbReference type="Proteomes" id="UP001458880">
    <property type="component" value="Unassembled WGS sequence"/>
</dbReference>
<organism evidence="2 3">
    <name type="scientific">Popillia japonica</name>
    <name type="common">Japanese beetle</name>
    <dbReference type="NCBI Taxonomy" id="7064"/>
    <lineage>
        <taxon>Eukaryota</taxon>
        <taxon>Metazoa</taxon>
        <taxon>Ecdysozoa</taxon>
        <taxon>Arthropoda</taxon>
        <taxon>Hexapoda</taxon>
        <taxon>Insecta</taxon>
        <taxon>Pterygota</taxon>
        <taxon>Neoptera</taxon>
        <taxon>Endopterygota</taxon>
        <taxon>Coleoptera</taxon>
        <taxon>Polyphaga</taxon>
        <taxon>Scarabaeiformia</taxon>
        <taxon>Scarabaeidae</taxon>
        <taxon>Rutelinae</taxon>
        <taxon>Popillia</taxon>
    </lineage>
</organism>
<sequence length="127" mass="14439">MKIDQAKWFWSLTNSGTEPKTRKLGNCLEETMRCSKSCNGMRKSKDSSCFKSDIDFLPSAVANRVTPKENENNEAQLISTSTSSLADPMAQNDKNVIGDVEDRNSKSVFKSPEEFRGFPKCYRRCRR</sequence>
<gene>
    <name evidence="2" type="ORF">QE152_g32648</name>
</gene>
<evidence type="ECO:0000256" key="1">
    <source>
        <dbReference type="SAM" id="MobiDB-lite"/>
    </source>
</evidence>
<feature type="region of interest" description="Disordered" evidence="1">
    <location>
        <begin position="67"/>
        <end position="99"/>
    </location>
</feature>
<reference evidence="2 3" key="1">
    <citation type="journal article" date="2024" name="BMC Genomics">
        <title>De novo assembly and annotation of Popillia japonica's genome with initial clues to its potential as an invasive pest.</title>
        <authorList>
            <person name="Cucini C."/>
            <person name="Boschi S."/>
            <person name="Funari R."/>
            <person name="Cardaioli E."/>
            <person name="Iannotti N."/>
            <person name="Marturano G."/>
            <person name="Paoli F."/>
            <person name="Bruttini M."/>
            <person name="Carapelli A."/>
            <person name="Frati F."/>
            <person name="Nardi F."/>
        </authorList>
    </citation>
    <scope>NUCLEOTIDE SEQUENCE [LARGE SCALE GENOMIC DNA]</scope>
    <source>
        <strain evidence="2">DMR45628</strain>
    </source>
</reference>
<dbReference type="EMBL" id="JASPKY010000486">
    <property type="protein sequence ID" value="KAK9695283.1"/>
    <property type="molecule type" value="Genomic_DNA"/>
</dbReference>
<proteinExistence type="predicted"/>